<protein>
    <recommendedName>
        <fullName evidence="4">Tetratricopeptide repeat-containing protein</fullName>
    </recommendedName>
</protein>
<evidence type="ECO:0000313" key="3">
    <source>
        <dbReference type="Proteomes" id="UP000192783"/>
    </source>
</evidence>
<organism evidence="2 3">
    <name type="scientific">Desulfacinum hydrothermale DSM 13146</name>
    <dbReference type="NCBI Taxonomy" id="1121390"/>
    <lineage>
        <taxon>Bacteria</taxon>
        <taxon>Pseudomonadati</taxon>
        <taxon>Thermodesulfobacteriota</taxon>
        <taxon>Syntrophobacteria</taxon>
        <taxon>Syntrophobacterales</taxon>
        <taxon>Syntrophobacteraceae</taxon>
        <taxon>Desulfacinum</taxon>
    </lineage>
</organism>
<feature type="coiled-coil region" evidence="1">
    <location>
        <begin position="160"/>
        <end position="194"/>
    </location>
</feature>
<dbReference type="RefSeq" id="WP_084056966.1">
    <property type="nucleotide sequence ID" value="NZ_FWXF01000005.1"/>
</dbReference>
<keyword evidence="3" id="KW-1185">Reference proteome</keyword>
<keyword evidence="1" id="KW-0175">Coiled coil</keyword>
<dbReference type="Proteomes" id="UP000192783">
    <property type="component" value="Unassembled WGS sequence"/>
</dbReference>
<name>A0A1W1XCI4_9BACT</name>
<evidence type="ECO:0008006" key="4">
    <source>
        <dbReference type="Google" id="ProtNLM"/>
    </source>
</evidence>
<dbReference type="EMBL" id="FWXF01000005">
    <property type="protein sequence ID" value="SMC21504.1"/>
    <property type="molecule type" value="Genomic_DNA"/>
</dbReference>
<proteinExistence type="predicted"/>
<dbReference type="AlphaFoldDB" id="A0A1W1XCI4"/>
<evidence type="ECO:0000313" key="2">
    <source>
        <dbReference type="EMBL" id="SMC21504.1"/>
    </source>
</evidence>
<sequence length="200" mass="23295">MMDASIQTLRRVSFGVLLLAFAAISPLGCAHFLPQQSTEERPAATSSQEQFFNQWHEAMIFFEKGDFASAHDIFERLSHEETDPRLQQQALFAMACMRLIQAKSPEEFRSAVNVWELWKKQYQPSRDCEDPRLLTPLLQNLPAMQERALLSQKLKEQPRTSHCTKRLEEKDKEIQELRKRLRALESIHQEIEEKKKGLAD</sequence>
<evidence type="ECO:0000256" key="1">
    <source>
        <dbReference type="SAM" id="Coils"/>
    </source>
</evidence>
<accession>A0A1W1XCI4</accession>
<dbReference type="OrthoDB" id="5452337at2"/>
<reference evidence="2 3" key="1">
    <citation type="submission" date="2017-04" db="EMBL/GenBank/DDBJ databases">
        <authorList>
            <person name="Afonso C.L."/>
            <person name="Miller P.J."/>
            <person name="Scott M.A."/>
            <person name="Spackman E."/>
            <person name="Goraichik I."/>
            <person name="Dimitrov K.M."/>
            <person name="Suarez D.L."/>
            <person name="Swayne D.E."/>
        </authorList>
    </citation>
    <scope>NUCLEOTIDE SEQUENCE [LARGE SCALE GENOMIC DNA]</scope>
    <source>
        <strain evidence="2 3">DSM 13146</strain>
    </source>
</reference>
<gene>
    <name evidence="2" type="ORF">SAMN02746041_01193</name>
</gene>